<accession>A0A7D5P625</accession>
<proteinExistence type="predicted"/>
<dbReference type="RefSeq" id="WP_179922153.1">
    <property type="nucleotide sequence ID" value="NZ_CP058909.1"/>
</dbReference>
<keyword evidence="3" id="KW-1185">Reference proteome</keyword>
<name>A0A7D5P625_9EURY</name>
<protein>
    <submittedName>
        <fullName evidence="2">Uncharacterized protein</fullName>
    </submittedName>
</protein>
<feature type="compositionally biased region" description="Low complexity" evidence="1">
    <location>
        <begin position="154"/>
        <end position="165"/>
    </location>
</feature>
<dbReference type="KEGG" id="hpel:HZS54_09240"/>
<reference evidence="2 3" key="1">
    <citation type="submission" date="2020-07" db="EMBL/GenBank/DDBJ databases">
        <title>Halosimplex litoreum sp. nov. and Halosimplex rubrum sp. nov., isolated from different salt environments.</title>
        <authorList>
            <person name="Cui H."/>
        </authorList>
    </citation>
    <scope>NUCLEOTIDE SEQUENCE [LARGE SCALE GENOMIC DNA]</scope>
    <source>
        <strain evidence="2 3">R2</strain>
    </source>
</reference>
<evidence type="ECO:0000256" key="1">
    <source>
        <dbReference type="SAM" id="MobiDB-lite"/>
    </source>
</evidence>
<evidence type="ECO:0000313" key="3">
    <source>
        <dbReference type="Proteomes" id="UP000509346"/>
    </source>
</evidence>
<dbReference type="OrthoDB" id="234635at2157"/>
<dbReference type="GeneID" id="56082771"/>
<sequence>MSVAEVSRDRVEERLVALEDEYSGFPINQTTLAVPSDAYERAGGRCERGIVDAYVQLYNDSEDVLLVERDGEWVVPHGEPATDERVVPGTEAAIRRSTGVDCSLTDLTRVTILGVRDEDDPDRPPVYRLIAVFVAETDDSGATVTAPVSGGSRTAGTNGDAATDGDAAEATDDAVGTNGDAAGDDADDSTPEGVRWHPTLPESAVPSH</sequence>
<feature type="region of interest" description="Disordered" evidence="1">
    <location>
        <begin position="141"/>
        <end position="208"/>
    </location>
</feature>
<evidence type="ECO:0000313" key="2">
    <source>
        <dbReference type="EMBL" id="QLH81797.1"/>
    </source>
</evidence>
<organism evidence="2 3">
    <name type="scientific">Halosimplex pelagicum</name>
    <dbReference type="NCBI Taxonomy" id="869886"/>
    <lineage>
        <taxon>Archaea</taxon>
        <taxon>Methanobacteriati</taxon>
        <taxon>Methanobacteriota</taxon>
        <taxon>Stenosarchaea group</taxon>
        <taxon>Halobacteria</taxon>
        <taxon>Halobacteriales</taxon>
        <taxon>Haloarculaceae</taxon>
        <taxon>Halosimplex</taxon>
    </lineage>
</organism>
<dbReference type="EMBL" id="CP058909">
    <property type="protein sequence ID" value="QLH81797.1"/>
    <property type="molecule type" value="Genomic_DNA"/>
</dbReference>
<dbReference type="Proteomes" id="UP000509346">
    <property type="component" value="Chromosome"/>
</dbReference>
<gene>
    <name evidence="2" type="ORF">HZS54_09240</name>
</gene>
<dbReference type="AlphaFoldDB" id="A0A7D5P625"/>